<dbReference type="Proteomes" id="UP000297245">
    <property type="component" value="Unassembled WGS sequence"/>
</dbReference>
<keyword evidence="3" id="KW-1185">Reference proteome</keyword>
<reference evidence="2 3" key="1">
    <citation type="journal article" date="2019" name="Nat. Ecol. Evol.">
        <title>Megaphylogeny resolves global patterns of mushroom evolution.</title>
        <authorList>
            <person name="Varga T."/>
            <person name="Krizsan K."/>
            <person name="Foldi C."/>
            <person name="Dima B."/>
            <person name="Sanchez-Garcia M."/>
            <person name="Sanchez-Ramirez S."/>
            <person name="Szollosi G.J."/>
            <person name="Szarkandi J.G."/>
            <person name="Papp V."/>
            <person name="Albert L."/>
            <person name="Andreopoulos W."/>
            <person name="Angelini C."/>
            <person name="Antonin V."/>
            <person name="Barry K.W."/>
            <person name="Bougher N.L."/>
            <person name="Buchanan P."/>
            <person name="Buyck B."/>
            <person name="Bense V."/>
            <person name="Catcheside P."/>
            <person name="Chovatia M."/>
            <person name="Cooper J."/>
            <person name="Damon W."/>
            <person name="Desjardin D."/>
            <person name="Finy P."/>
            <person name="Geml J."/>
            <person name="Haridas S."/>
            <person name="Hughes K."/>
            <person name="Justo A."/>
            <person name="Karasinski D."/>
            <person name="Kautmanova I."/>
            <person name="Kiss B."/>
            <person name="Kocsube S."/>
            <person name="Kotiranta H."/>
            <person name="LaButti K.M."/>
            <person name="Lechner B.E."/>
            <person name="Liimatainen K."/>
            <person name="Lipzen A."/>
            <person name="Lukacs Z."/>
            <person name="Mihaltcheva S."/>
            <person name="Morgado L.N."/>
            <person name="Niskanen T."/>
            <person name="Noordeloos M.E."/>
            <person name="Ohm R.A."/>
            <person name="Ortiz-Santana B."/>
            <person name="Ovrebo C."/>
            <person name="Racz N."/>
            <person name="Riley R."/>
            <person name="Savchenko A."/>
            <person name="Shiryaev A."/>
            <person name="Soop K."/>
            <person name="Spirin V."/>
            <person name="Szebenyi C."/>
            <person name="Tomsovsky M."/>
            <person name="Tulloss R.E."/>
            <person name="Uehling J."/>
            <person name="Grigoriev I.V."/>
            <person name="Vagvolgyi C."/>
            <person name="Papp T."/>
            <person name="Martin F.M."/>
            <person name="Miettinen O."/>
            <person name="Hibbett D.S."/>
            <person name="Nagy L.G."/>
        </authorList>
    </citation>
    <scope>NUCLEOTIDE SEQUENCE [LARGE SCALE GENOMIC DNA]</scope>
    <source>
        <strain evidence="2 3">CBS 962.96</strain>
    </source>
</reference>
<dbReference type="InterPro" id="IPR058912">
    <property type="entry name" value="HTH_animal"/>
</dbReference>
<evidence type="ECO:0000313" key="3">
    <source>
        <dbReference type="Proteomes" id="UP000297245"/>
    </source>
</evidence>
<name>A0A4S8L491_DENBC</name>
<sequence>LNAYLYIPWNSCHSNDSKRAWVKGELIRYIRISSRLEDFAKIRKEFGIRLHARGYPGR</sequence>
<dbReference type="AlphaFoldDB" id="A0A4S8L491"/>
<feature type="domain" description="Helix-turn-helix" evidence="1">
    <location>
        <begin position="5"/>
        <end position="57"/>
    </location>
</feature>
<gene>
    <name evidence="2" type="ORF">K435DRAFT_566797</name>
</gene>
<dbReference type="OrthoDB" id="5590007at2759"/>
<dbReference type="EMBL" id="ML179685">
    <property type="protein sequence ID" value="THU83123.1"/>
    <property type="molecule type" value="Genomic_DNA"/>
</dbReference>
<proteinExistence type="predicted"/>
<feature type="non-terminal residue" evidence="2">
    <location>
        <position position="1"/>
    </location>
</feature>
<evidence type="ECO:0000313" key="2">
    <source>
        <dbReference type="EMBL" id="THU83123.1"/>
    </source>
</evidence>
<accession>A0A4S8L491</accession>
<protein>
    <recommendedName>
        <fullName evidence="1">Helix-turn-helix domain-containing protein</fullName>
    </recommendedName>
</protein>
<dbReference type="Pfam" id="PF26215">
    <property type="entry name" value="HTH_animal"/>
    <property type="match status" value="1"/>
</dbReference>
<evidence type="ECO:0000259" key="1">
    <source>
        <dbReference type="Pfam" id="PF26215"/>
    </source>
</evidence>
<organism evidence="2 3">
    <name type="scientific">Dendrothele bispora (strain CBS 962.96)</name>
    <dbReference type="NCBI Taxonomy" id="1314807"/>
    <lineage>
        <taxon>Eukaryota</taxon>
        <taxon>Fungi</taxon>
        <taxon>Dikarya</taxon>
        <taxon>Basidiomycota</taxon>
        <taxon>Agaricomycotina</taxon>
        <taxon>Agaricomycetes</taxon>
        <taxon>Agaricomycetidae</taxon>
        <taxon>Agaricales</taxon>
        <taxon>Agaricales incertae sedis</taxon>
        <taxon>Dendrothele</taxon>
    </lineage>
</organism>
<feature type="non-terminal residue" evidence="2">
    <location>
        <position position="58"/>
    </location>
</feature>